<dbReference type="InterPro" id="IPR035979">
    <property type="entry name" value="RBD_domain_sf"/>
</dbReference>
<dbReference type="AlphaFoldDB" id="A0A835QHA0"/>
<dbReference type="SUPFAM" id="SSF54928">
    <property type="entry name" value="RNA-binding domain, RBD"/>
    <property type="match status" value="1"/>
</dbReference>
<dbReference type="EMBL" id="JADCNL010000009">
    <property type="protein sequence ID" value="KAG0467697.1"/>
    <property type="molecule type" value="Genomic_DNA"/>
</dbReference>
<reference evidence="1 2" key="1">
    <citation type="journal article" date="2020" name="Nat. Food">
        <title>A phased Vanilla planifolia genome enables genetic improvement of flavour and production.</title>
        <authorList>
            <person name="Hasing T."/>
            <person name="Tang H."/>
            <person name="Brym M."/>
            <person name="Khazi F."/>
            <person name="Huang T."/>
            <person name="Chambers A.H."/>
        </authorList>
    </citation>
    <scope>NUCLEOTIDE SEQUENCE [LARGE SCALE GENOMIC DNA]</scope>
    <source>
        <tissue evidence="1">Leaf</tissue>
    </source>
</reference>
<protein>
    <recommendedName>
        <fullName evidence="3">RRM domain-containing protein</fullName>
    </recommendedName>
</protein>
<evidence type="ECO:0000313" key="2">
    <source>
        <dbReference type="Proteomes" id="UP000636800"/>
    </source>
</evidence>
<evidence type="ECO:0008006" key="3">
    <source>
        <dbReference type="Google" id="ProtNLM"/>
    </source>
</evidence>
<evidence type="ECO:0000313" key="1">
    <source>
        <dbReference type="EMBL" id="KAG0467697.1"/>
    </source>
</evidence>
<dbReference type="Proteomes" id="UP000636800">
    <property type="component" value="Unassembled WGS sequence"/>
</dbReference>
<sequence length="174" mass="19884">MATKLVVLRIPWDVDTEGLRQYMRRNEDIVKKSTRIFVARIPHTVSESVFRSILLCENPERYEHGFGIISNVTYSLSLTGQLCHEQLLLDLYMKSNEINKNLLVLASMPKYIEAGGCLMDPEGWAKDFCWKTSQEATVDDLRQYFGRFGRVDVYVPKDPKELVIGALGFVTFAG</sequence>
<comment type="caution">
    <text evidence="1">The sequence shown here is derived from an EMBL/GenBank/DDBJ whole genome shotgun (WGS) entry which is preliminary data.</text>
</comment>
<dbReference type="GO" id="GO:0003676">
    <property type="term" value="F:nucleic acid binding"/>
    <property type="evidence" value="ECO:0007669"/>
    <property type="project" value="InterPro"/>
</dbReference>
<organism evidence="1 2">
    <name type="scientific">Vanilla planifolia</name>
    <name type="common">Vanilla</name>
    <dbReference type="NCBI Taxonomy" id="51239"/>
    <lineage>
        <taxon>Eukaryota</taxon>
        <taxon>Viridiplantae</taxon>
        <taxon>Streptophyta</taxon>
        <taxon>Embryophyta</taxon>
        <taxon>Tracheophyta</taxon>
        <taxon>Spermatophyta</taxon>
        <taxon>Magnoliopsida</taxon>
        <taxon>Liliopsida</taxon>
        <taxon>Asparagales</taxon>
        <taxon>Orchidaceae</taxon>
        <taxon>Vanilloideae</taxon>
        <taxon>Vanilleae</taxon>
        <taxon>Vanilla</taxon>
    </lineage>
</organism>
<dbReference type="OrthoDB" id="60033at2759"/>
<keyword evidence="2" id="KW-1185">Reference proteome</keyword>
<accession>A0A835QHA0</accession>
<name>A0A835QHA0_VANPL</name>
<gene>
    <name evidence="1" type="ORF">HPP92_019277</name>
</gene>
<proteinExistence type="predicted"/>